<dbReference type="Gene3D" id="3.40.50.2300">
    <property type="match status" value="1"/>
</dbReference>
<dbReference type="PROSITE" id="PS50110">
    <property type="entry name" value="RESPONSE_REGULATORY"/>
    <property type="match status" value="1"/>
</dbReference>
<dbReference type="PANTHER" id="PTHR44591">
    <property type="entry name" value="STRESS RESPONSE REGULATOR PROTEIN 1"/>
    <property type="match status" value="1"/>
</dbReference>
<dbReference type="SUPFAM" id="SSF52172">
    <property type="entry name" value="CheY-like"/>
    <property type="match status" value="1"/>
</dbReference>
<accession>A0ABR7PH27</accession>
<dbReference type="InterPro" id="IPR011006">
    <property type="entry name" value="CheY-like_superfamily"/>
</dbReference>
<dbReference type="InterPro" id="IPR050595">
    <property type="entry name" value="Bact_response_regulator"/>
</dbReference>
<dbReference type="Proteomes" id="UP000736373">
    <property type="component" value="Unassembled WGS sequence"/>
</dbReference>
<feature type="modified residue" description="4-aspartylphosphate" evidence="2">
    <location>
        <position position="58"/>
    </location>
</feature>
<organism evidence="4 5">
    <name type="scientific">Paraburkholderia podalyriae</name>
    <dbReference type="NCBI Taxonomy" id="1938811"/>
    <lineage>
        <taxon>Bacteria</taxon>
        <taxon>Pseudomonadati</taxon>
        <taxon>Pseudomonadota</taxon>
        <taxon>Betaproteobacteria</taxon>
        <taxon>Burkholderiales</taxon>
        <taxon>Burkholderiaceae</taxon>
        <taxon>Paraburkholderia</taxon>
    </lineage>
</organism>
<comment type="caution">
    <text evidence="4">The sequence shown here is derived from an EMBL/GenBank/DDBJ whole genome shotgun (WGS) entry which is preliminary data.</text>
</comment>
<evidence type="ECO:0000313" key="5">
    <source>
        <dbReference type="Proteomes" id="UP000736373"/>
    </source>
</evidence>
<name>A0ABR7PH27_9BURK</name>
<evidence type="ECO:0000313" key="4">
    <source>
        <dbReference type="EMBL" id="MBC8745616.1"/>
    </source>
</evidence>
<keyword evidence="5" id="KW-1185">Reference proteome</keyword>
<dbReference type="InterPro" id="IPR001789">
    <property type="entry name" value="Sig_transdc_resp-reg_receiver"/>
</dbReference>
<dbReference type="EMBL" id="VZQQ01000002">
    <property type="protein sequence ID" value="MBC8745616.1"/>
    <property type="molecule type" value="Genomic_DNA"/>
</dbReference>
<reference evidence="4 5" key="1">
    <citation type="submission" date="2019-09" db="EMBL/GenBank/DDBJ databases">
        <title>Paraburkholderia podalyriae sp. nov., A South African Podalyria-associated rhizobium.</title>
        <authorList>
            <person name="Mavima L."/>
            <person name="Beukes C.W."/>
            <person name="Palmer M."/>
            <person name="De Meyer S.E."/>
            <person name="James E.K."/>
            <person name="Maluk M."/>
            <person name="Avontuur J.R."/>
            <person name="Chan W.Y."/>
            <person name="Venter S.N."/>
            <person name="Steenkamp E.T."/>
        </authorList>
    </citation>
    <scope>NUCLEOTIDE SEQUENCE [LARGE SCALE GENOMIC DNA]</scope>
    <source>
        <strain evidence="4 5">WC7.3b</strain>
    </source>
</reference>
<dbReference type="Pfam" id="PF00072">
    <property type="entry name" value="Response_reg"/>
    <property type="match status" value="1"/>
</dbReference>
<protein>
    <submittedName>
        <fullName evidence="4">Response regulator</fullName>
    </submittedName>
</protein>
<evidence type="ECO:0000256" key="2">
    <source>
        <dbReference type="PROSITE-ProRule" id="PRU00169"/>
    </source>
</evidence>
<dbReference type="PANTHER" id="PTHR44591:SF25">
    <property type="entry name" value="CHEMOTAXIS TWO-COMPONENT RESPONSE REGULATOR"/>
    <property type="match status" value="1"/>
</dbReference>
<dbReference type="SMART" id="SM00448">
    <property type="entry name" value="REC"/>
    <property type="match status" value="1"/>
</dbReference>
<sequence length="130" mass="13641">MSQLRVPRIASIVDDDEAVRLATASLIRSLGWNTRVFASAEEFLASASIAETACLISDVIMSGMSGVDLHDRLLELGCAPPTILMTAFPTAVLQAKIQAKIEANSVLAFLEKPVDTAALAHCLTLASGGS</sequence>
<feature type="domain" description="Response regulatory" evidence="3">
    <location>
        <begin position="9"/>
        <end position="127"/>
    </location>
</feature>
<gene>
    <name evidence="4" type="ORF">F6X42_02895</name>
</gene>
<evidence type="ECO:0000256" key="1">
    <source>
        <dbReference type="ARBA" id="ARBA00022553"/>
    </source>
</evidence>
<dbReference type="RefSeq" id="WP_187632755.1">
    <property type="nucleotide sequence ID" value="NZ_VZQQ01000002.1"/>
</dbReference>
<proteinExistence type="predicted"/>
<keyword evidence="1 2" id="KW-0597">Phosphoprotein</keyword>
<evidence type="ECO:0000259" key="3">
    <source>
        <dbReference type="PROSITE" id="PS50110"/>
    </source>
</evidence>